<feature type="region of interest" description="Disordered" evidence="1">
    <location>
        <begin position="1"/>
        <end position="58"/>
    </location>
</feature>
<accession>A0AAF0RAT1</accession>
<sequence length="102" mass="11643">ICIEEQSKDTNLQKGTKRAERIKKRKNQVSERKEQSADRQVVPRCSVGSPKGTDHENVEGQGRKAMELTKGWIAEWIGEPDILRRVTLHSIFLATINTFLNI</sequence>
<reference evidence="2" key="1">
    <citation type="submission" date="2023-08" db="EMBL/GenBank/DDBJ databases">
        <title>A de novo genome assembly of Solanum verrucosum Schlechtendal, a Mexican diploid species geographically isolated from the other diploid A-genome species in potato relatives.</title>
        <authorList>
            <person name="Hosaka K."/>
        </authorList>
    </citation>
    <scope>NUCLEOTIDE SEQUENCE</scope>
    <source>
        <tissue evidence="2">Young leaves</tissue>
    </source>
</reference>
<evidence type="ECO:0000313" key="3">
    <source>
        <dbReference type="Proteomes" id="UP001234989"/>
    </source>
</evidence>
<organism evidence="2 3">
    <name type="scientific">Solanum verrucosum</name>
    <dbReference type="NCBI Taxonomy" id="315347"/>
    <lineage>
        <taxon>Eukaryota</taxon>
        <taxon>Viridiplantae</taxon>
        <taxon>Streptophyta</taxon>
        <taxon>Embryophyta</taxon>
        <taxon>Tracheophyta</taxon>
        <taxon>Spermatophyta</taxon>
        <taxon>Magnoliopsida</taxon>
        <taxon>eudicotyledons</taxon>
        <taxon>Gunneridae</taxon>
        <taxon>Pentapetalae</taxon>
        <taxon>asterids</taxon>
        <taxon>lamiids</taxon>
        <taxon>Solanales</taxon>
        <taxon>Solanaceae</taxon>
        <taxon>Solanoideae</taxon>
        <taxon>Solaneae</taxon>
        <taxon>Solanum</taxon>
    </lineage>
</organism>
<name>A0AAF0RAT1_SOLVR</name>
<keyword evidence="3" id="KW-1185">Reference proteome</keyword>
<gene>
    <name evidence="2" type="ORF">MTR67_030695</name>
</gene>
<feature type="non-terminal residue" evidence="2">
    <location>
        <position position="1"/>
    </location>
</feature>
<protein>
    <submittedName>
        <fullName evidence="2">Uncharacterized protein</fullName>
    </submittedName>
</protein>
<dbReference type="EMBL" id="CP133618">
    <property type="protein sequence ID" value="WMV37310.1"/>
    <property type="molecule type" value="Genomic_DNA"/>
</dbReference>
<evidence type="ECO:0000256" key="1">
    <source>
        <dbReference type="SAM" id="MobiDB-lite"/>
    </source>
</evidence>
<proteinExistence type="predicted"/>
<evidence type="ECO:0000313" key="2">
    <source>
        <dbReference type="EMBL" id="WMV37310.1"/>
    </source>
</evidence>
<dbReference type="AlphaFoldDB" id="A0AAF0RAT1"/>
<dbReference type="Proteomes" id="UP001234989">
    <property type="component" value="Chromosome 7"/>
</dbReference>
<feature type="compositionally biased region" description="Basic and acidic residues" evidence="1">
    <location>
        <begin position="28"/>
        <end position="37"/>
    </location>
</feature>